<reference evidence="7 8" key="1">
    <citation type="journal article" date="2015" name="Plant Cell">
        <title>Oil accumulation by the oleaginous diatom Fistulifera solaris as revealed by the genome and transcriptome.</title>
        <authorList>
            <person name="Tanaka T."/>
            <person name="Maeda Y."/>
            <person name="Veluchamy A."/>
            <person name="Tanaka M."/>
            <person name="Abida H."/>
            <person name="Marechal E."/>
            <person name="Bowler C."/>
            <person name="Muto M."/>
            <person name="Sunaga Y."/>
            <person name="Tanaka M."/>
            <person name="Yoshino T."/>
            <person name="Taniguchi T."/>
            <person name="Fukuda Y."/>
            <person name="Nemoto M."/>
            <person name="Matsumoto M."/>
            <person name="Wong P.S."/>
            <person name="Aburatani S."/>
            <person name="Fujibuchi W."/>
        </authorList>
    </citation>
    <scope>NUCLEOTIDE SEQUENCE [LARGE SCALE GENOMIC DNA]</scope>
    <source>
        <strain evidence="7 8">JPCC DA0580</strain>
    </source>
</reference>
<organism evidence="7 8">
    <name type="scientific">Fistulifera solaris</name>
    <name type="common">Oleaginous diatom</name>
    <dbReference type="NCBI Taxonomy" id="1519565"/>
    <lineage>
        <taxon>Eukaryota</taxon>
        <taxon>Sar</taxon>
        <taxon>Stramenopiles</taxon>
        <taxon>Ochrophyta</taxon>
        <taxon>Bacillariophyta</taxon>
        <taxon>Bacillariophyceae</taxon>
        <taxon>Bacillariophycidae</taxon>
        <taxon>Naviculales</taxon>
        <taxon>Naviculaceae</taxon>
        <taxon>Fistulifera</taxon>
    </lineage>
</organism>
<evidence type="ECO:0000313" key="7">
    <source>
        <dbReference type="EMBL" id="GAX15938.1"/>
    </source>
</evidence>
<accession>A0A1Z5JQ93</accession>
<evidence type="ECO:0000259" key="6">
    <source>
        <dbReference type="Pfam" id="PF01490"/>
    </source>
</evidence>
<feature type="domain" description="Amino acid transporter transmembrane" evidence="6">
    <location>
        <begin position="319"/>
        <end position="493"/>
    </location>
</feature>
<gene>
    <name evidence="7" type="ORF">FisN_22Hh212</name>
</gene>
<feature type="transmembrane region" description="Helical" evidence="5">
    <location>
        <begin position="101"/>
        <end position="121"/>
    </location>
</feature>
<feature type="transmembrane region" description="Helical" evidence="5">
    <location>
        <begin position="375"/>
        <end position="392"/>
    </location>
</feature>
<evidence type="ECO:0000313" key="8">
    <source>
        <dbReference type="Proteomes" id="UP000198406"/>
    </source>
</evidence>
<evidence type="ECO:0000256" key="5">
    <source>
        <dbReference type="SAM" id="Phobius"/>
    </source>
</evidence>
<keyword evidence="2 5" id="KW-0812">Transmembrane</keyword>
<evidence type="ECO:0000256" key="3">
    <source>
        <dbReference type="ARBA" id="ARBA00022989"/>
    </source>
</evidence>
<name>A0A1Z5JQ93_FISSO</name>
<sequence length="507" mass="54715">MTPGTLSRLHQSHQGHSFIVAVPDYHYSNSSMRIIRILCLLWVTEAFLPPQQLQLHRCLSVPLALTSTPSLSSDENVPNEAQDAAISSTNNKRLYSTSFSVMKAMLGTGLLSLPSGLAAISNDPSSLWAGCTFFSLIAALSAYTFALYGRLTHAYFPKANNLGDLWQAVYAEKKSTLIPFSNFIYCFGCALAYILVIGDSVTSLMGAWWSNRSAFILAVAGGILWPLCNLPSLASLAPLSLIGVTGTVVTTAFLAWRCPVLQPSSPYATAGLFHTYNRVASPAPLLLIAMSCVALMAHFSAPEFYHALTGGRTSNDAAIRDESVLKKFNIMTAFSYSAVTLISMAAMAFGFLTFGANAQGIILNNYPAQDWGAKVSKSLIVTSVVGGFPFVFDACRSAALQLWGKGREGEKKQVTALLLSILTGIALFVKDAGFVISFNGALTGTAIIYTYPALLYLKHTSKDVTRRMKNKLERYFCKFLVGFGFACSILGAITAVLHSYFPHVLGV</sequence>
<keyword evidence="4 5" id="KW-0472">Membrane</keyword>
<feature type="domain" description="Amino acid transporter transmembrane" evidence="6">
    <location>
        <begin position="96"/>
        <end position="253"/>
    </location>
</feature>
<dbReference type="EMBL" id="BDSP01000100">
    <property type="protein sequence ID" value="GAX15938.1"/>
    <property type="molecule type" value="Genomic_DNA"/>
</dbReference>
<dbReference type="InterPro" id="IPR013057">
    <property type="entry name" value="AA_transpt_TM"/>
</dbReference>
<comment type="caution">
    <text evidence="7">The sequence shown here is derived from an EMBL/GenBank/DDBJ whole genome shotgun (WGS) entry which is preliminary data.</text>
</comment>
<protein>
    <recommendedName>
        <fullName evidence="6">Amino acid transporter transmembrane domain-containing protein</fullName>
    </recommendedName>
</protein>
<comment type="subcellular location">
    <subcellularLocation>
        <location evidence="1">Membrane</location>
        <topology evidence="1">Multi-pass membrane protein</topology>
    </subcellularLocation>
</comment>
<evidence type="ECO:0000256" key="1">
    <source>
        <dbReference type="ARBA" id="ARBA00004141"/>
    </source>
</evidence>
<feature type="transmembrane region" description="Helical" evidence="5">
    <location>
        <begin position="177"/>
        <end position="197"/>
    </location>
</feature>
<feature type="transmembrane region" description="Helical" evidence="5">
    <location>
        <begin position="478"/>
        <end position="501"/>
    </location>
</feature>
<evidence type="ECO:0000256" key="2">
    <source>
        <dbReference type="ARBA" id="ARBA00022692"/>
    </source>
</evidence>
<feature type="transmembrane region" description="Helical" evidence="5">
    <location>
        <begin position="235"/>
        <end position="256"/>
    </location>
</feature>
<proteinExistence type="predicted"/>
<feature type="transmembrane region" description="Helical" evidence="5">
    <location>
        <begin position="209"/>
        <end position="228"/>
    </location>
</feature>
<feature type="transmembrane region" description="Helical" evidence="5">
    <location>
        <begin position="127"/>
        <end position="148"/>
    </location>
</feature>
<keyword evidence="3 5" id="KW-1133">Transmembrane helix</keyword>
<feature type="transmembrane region" description="Helical" evidence="5">
    <location>
        <begin position="435"/>
        <end position="457"/>
    </location>
</feature>
<dbReference type="Proteomes" id="UP000198406">
    <property type="component" value="Unassembled WGS sequence"/>
</dbReference>
<dbReference type="OrthoDB" id="28208at2759"/>
<dbReference type="AlphaFoldDB" id="A0A1Z5JQ93"/>
<feature type="transmembrane region" description="Helical" evidence="5">
    <location>
        <begin position="333"/>
        <end position="355"/>
    </location>
</feature>
<dbReference type="PANTHER" id="PTHR22950:SF652">
    <property type="entry name" value="TRANSMEMBRANE AMINO ACID TRANSPORTER FAMILY PROTEIN"/>
    <property type="match status" value="1"/>
</dbReference>
<dbReference type="Pfam" id="PF01490">
    <property type="entry name" value="Aa_trans"/>
    <property type="match status" value="2"/>
</dbReference>
<feature type="transmembrane region" description="Helical" evidence="5">
    <location>
        <begin position="413"/>
        <end position="429"/>
    </location>
</feature>
<dbReference type="PANTHER" id="PTHR22950">
    <property type="entry name" value="AMINO ACID TRANSPORTER"/>
    <property type="match status" value="1"/>
</dbReference>
<dbReference type="GO" id="GO:0016020">
    <property type="term" value="C:membrane"/>
    <property type="evidence" value="ECO:0007669"/>
    <property type="project" value="UniProtKB-SubCell"/>
</dbReference>
<feature type="transmembrane region" description="Helical" evidence="5">
    <location>
        <begin position="276"/>
        <end position="297"/>
    </location>
</feature>
<dbReference type="GO" id="GO:0015179">
    <property type="term" value="F:L-amino acid transmembrane transporter activity"/>
    <property type="evidence" value="ECO:0007669"/>
    <property type="project" value="TreeGrafter"/>
</dbReference>
<keyword evidence="8" id="KW-1185">Reference proteome</keyword>
<dbReference type="InParanoid" id="A0A1Z5JQ93"/>
<evidence type="ECO:0000256" key="4">
    <source>
        <dbReference type="ARBA" id="ARBA00023136"/>
    </source>
</evidence>